<dbReference type="GO" id="GO:0006955">
    <property type="term" value="P:immune response"/>
    <property type="evidence" value="ECO:0007669"/>
    <property type="project" value="TreeGrafter"/>
</dbReference>
<dbReference type="EMBL" id="WNTK01000605">
    <property type="protein sequence ID" value="KAG9469164.1"/>
    <property type="molecule type" value="Genomic_DNA"/>
</dbReference>
<name>A0A8J6EH86_ELECQ</name>
<feature type="domain" description="Ig-like" evidence="4">
    <location>
        <begin position="718"/>
        <end position="792"/>
    </location>
</feature>
<dbReference type="SMART" id="SM00409">
    <property type="entry name" value="IG"/>
    <property type="match status" value="9"/>
</dbReference>
<dbReference type="GO" id="GO:0007166">
    <property type="term" value="P:cell surface receptor signaling pathway"/>
    <property type="evidence" value="ECO:0007669"/>
    <property type="project" value="TreeGrafter"/>
</dbReference>
<keyword evidence="1" id="KW-0732">Signal</keyword>
<comment type="caution">
    <text evidence="5">The sequence shown here is derived from an EMBL/GenBank/DDBJ whole genome shotgun (WGS) entry which is preliminary data.</text>
</comment>
<evidence type="ECO:0000313" key="5">
    <source>
        <dbReference type="EMBL" id="KAG9469164.1"/>
    </source>
</evidence>
<dbReference type="Gene3D" id="2.60.40.10">
    <property type="entry name" value="Immunoglobulins"/>
    <property type="match status" value="10"/>
</dbReference>
<dbReference type="PROSITE" id="PS50835">
    <property type="entry name" value="IG_LIKE"/>
    <property type="match status" value="7"/>
</dbReference>
<gene>
    <name evidence="5" type="ORF">GDO78_021108</name>
</gene>
<dbReference type="AlphaFoldDB" id="A0A8J6EH86"/>
<protein>
    <recommendedName>
        <fullName evidence="4">Ig-like domain-containing protein</fullName>
    </recommendedName>
</protein>
<dbReference type="InterPro" id="IPR050488">
    <property type="entry name" value="Ig_Fc_receptor"/>
</dbReference>
<evidence type="ECO:0000313" key="6">
    <source>
        <dbReference type="Proteomes" id="UP000770717"/>
    </source>
</evidence>
<dbReference type="InterPro" id="IPR032052">
    <property type="entry name" value="Ig_4"/>
</dbReference>
<dbReference type="InterPro" id="IPR003599">
    <property type="entry name" value="Ig_sub"/>
</dbReference>
<dbReference type="OrthoDB" id="10012075at2759"/>
<evidence type="ECO:0000259" key="4">
    <source>
        <dbReference type="PROSITE" id="PS50835"/>
    </source>
</evidence>
<feature type="domain" description="Ig-like" evidence="4">
    <location>
        <begin position="1"/>
        <end position="72"/>
    </location>
</feature>
<reference evidence="5" key="1">
    <citation type="thesis" date="2020" institute="ProQuest LLC" country="789 East Eisenhower Parkway, Ann Arbor, MI, USA">
        <title>Comparative Genomics and Chromosome Evolution.</title>
        <authorList>
            <person name="Mudd A.B."/>
        </authorList>
    </citation>
    <scope>NUCLEOTIDE SEQUENCE</scope>
    <source>
        <strain evidence="5">HN-11 Male</strain>
        <tissue evidence="5">Kidney and liver</tissue>
    </source>
</reference>
<accession>A0A8J6EH86</accession>
<dbReference type="Proteomes" id="UP000770717">
    <property type="component" value="Unassembled WGS sequence"/>
</dbReference>
<dbReference type="GO" id="GO:0004888">
    <property type="term" value="F:transmembrane signaling receptor activity"/>
    <property type="evidence" value="ECO:0007669"/>
    <property type="project" value="TreeGrafter"/>
</dbReference>
<dbReference type="PANTHER" id="PTHR11481:SF64">
    <property type="entry name" value="FC RECEPTOR-LIKE PROTEIN 4"/>
    <property type="match status" value="1"/>
</dbReference>
<dbReference type="Pfam" id="PF13927">
    <property type="entry name" value="Ig_3"/>
    <property type="match status" value="1"/>
</dbReference>
<feature type="transmembrane region" description="Helical" evidence="3">
    <location>
        <begin position="900"/>
        <end position="921"/>
    </location>
</feature>
<dbReference type="InterPro" id="IPR007110">
    <property type="entry name" value="Ig-like_dom"/>
</dbReference>
<feature type="domain" description="Ig-like" evidence="4">
    <location>
        <begin position="251"/>
        <end position="335"/>
    </location>
</feature>
<feature type="domain" description="Ig-like" evidence="4">
    <location>
        <begin position="507"/>
        <end position="603"/>
    </location>
</feature>
<dbReference type="Pfam" id="PF13895">
    <property type="entry name" value="Ig_2"/>
    <property type="match status" value="5"/>
</dbReference>
<keyword evidence="6" id="KW-1185">Reference proteome</keyword>
<evidence type="ECO:0000256" key="1">
    <source>
        <dbReference type="ARBA" id="ARBA00022729"/>
    </source>
</evidence>
<keyword evidence="3" id="KW-0472">Membrane</keyword>
<evidence type="ECO:0000256" key="2">
    <source>
        <dbReference type="ARBA" id="ARBA00023157"/>
    </source>
</evidence>
<dbReference type="InterPro" id="IPR013783">
    <property type="entry name" value="Ig-like_fold"/>
</dbReference>
<dbReference type="InterPro" id="IPR036179">
    <property type="entry name" value="Ig-like_dom_sf"/>
</dbReference>
<feature type="domain" description="Ig-like" evidence="4">
    <location>
        <begin position="348"/>
        <end position="422"/>
    </location>
</feature>
<dbReference type="Pfam" id="PF16680">
    <property type="entry name" value="Ig_4"/>
    <property type="match status" value="1"/>
</dbReference>
<feature type="domain" description="Ig-like" evidence="4">
    <location>
        <begin position="81"/>
        <end position="153"/>
    </location>
</feature>
<keyword evidence="2" id="KW-1015">Disulfide bond</keyword>
<evidence type="ECO:0000256" key="3">
    <source>
        <dbReference type="SAM" id="Phobius"/>
    </source>
</evidence>
<dbReference type="InterPro" id="IPR003598">
    <property type="entry name" value="Ig_sub2"/>
</dbReference>
<organism evidence="5 6">
    <name type="scientific">Eleutherodactylus coqui</name>
    <name type="common">Puerto Rican coqui</name>
    <dbReference type="NCBI Taxonomy" id="57060"/>
    <lineage>
        <taxon>Eukaryota</taxon>
        <taxon>Metazoa</taxon>
        <taxon>Chordata</taxon>
        <taxon>Craniata</taxon>
        <taxon>Vertebrata</taxon>
        <taxon>Euteleostomi</taxon>
        <taxon>Amphibia</taxon>
        <taxon>Batrachia</taxon>
        <taxon>Anura</taxon>
        <taxon>Neobatrachia</taxon>
        <taxon>Hyloidea</taxon>
        <taxon>Eleutherodactylidae</taxon>
        <taxon>Eleutherodactylinae</taxon>
        <taxon>Eleutherodactylus</taxon>
        <taxon>Eleutherodactylus</taxon>
    </lineage>
</organism>
<dbReference type="SUPFAM" id="SSF48726">
    <property type="entry name" value="Immunoglobulin"/>
    <property type="match status" value="8"/>
</dbReference>
<dbReference type="GO" id="GO:0009897">
    <property type="term" value="C:external side of plasma membrane"/>
    <property type="evidence" value="ECO:0007669"/>
    <property type="project" value="TreeGrafter"/>
</dbReference>
<proteinExistence type="predicted"/>
<feature type="domain" description="Ig-like" evidence="4">
    <location>
        <begin position="796"/>
        <end position="890"/>
    </location>
</feature>
<keyword evidence="3" id="KW-1133">Transmembrane helix</keyword>
<dbReference type="CDD" id="cd00096">
    <property type="entry name" value="Ig"/>
    <property type="match status" value="1"/>
</dbReference>
<keyword evidence="3" id="KW-0812">Transmembrane</keyword>
<dbReference type="PANTHER" id="PTHR11481">
    <property type="entry name" value="IMMUNOGLOBULIN FC RECEPTOR"/>
    <property type="match status" value="1"/>
</dbReference>
<sequence length="967" mass="108721">MNMTLTCVTTLHPLRADTELQFAFYRNGWHVQGFGSSNKYTVQSVQLEDSGDYSCEVRTIMNSVRKMSKQLQVLVQESVKPMLSVFPNLDKVLRYDQVTFTCNDQRSKTFSWYKDNVKLNSVRNTLRLSTQGDEDIGHYQCQGESGEKSNSIHLDVFFVWLILQAPISIHEGDSVTLKCRMWRSGRAVNTTFYKDDNMIKFLGSQEDLTLGTVSKNATGKYKCTRFINTGLISKVYIAEEYISVAELFTSPDIRINLHPVVEGADMTLTCHTSISLLRQSTALMFAYYKNGKIVQEFSVSRKYKVSSAQLEDSGNYTCEVKATLSTVRKMSKAVSINVQGMAVVAFTPNFGKILTTEAMTLTCNVDPKIKDEQAYYWYKDGGQLNISQQSFTLQSALVSDSGYYQCRSTDTHISEPLRLDVSNSNLILQAPPFILEGDNLILICHSRQGLDLPLSEFVKDGSALQSKRKKSDVLMEKVQVYMTGGYKCIKQTEFYPIIGFAAELFLPVTEIFTYLVLKVKTTPVIEGDPITLSCGAALNPALNPLRGITKIEFAFYKDGQKIQDFSELHTYAIKIATMKDSGNYTCYVKCSINNIVRSSQELGITVQELFSTPVLVVNPAVIQRGNLMSVSCDFSMNPDRSNAAVRPTIYKNGKAISTGRVFKALPVEEFNAGQYMCEISDFDRKIIKYSKTTYVLVEERVVGAKLRSDQQDLAIVVGSNVTFTCSTPQGTALSFTWWHNSVEIDKSCATYEVRQDGKVLFIASIQKEHSGFYHCNVSNHFSSIESNKLEVSVIEPIGGAFLSTNQKVIDVVSEDSFTFTCSLTQGNGSHFFWIHNNQHLEQDSSTYEYREGGKVLHIKSVQPYHEGSYQCRVEKYTSKRALFSESGTLTLKISSKGGSYLKPMLIVTAVVAVLFISVVVYKYQTKLAMLQFFKGKLQKVVPMEKIEDKILLVDNMENSERLSNFHH</sequence>
<dbReference type="SMART" id="SM00408">
    <property type="entry name" value="IGc2"/>
    <property type="match status" value="8"/>
</dbReference>